<comment type="caution">
    <text evidence="2">The sequence shown here is derived from an EMBL/GenBank/DDBJ whole genome shotgun (WGS) entry which is preliminary data.</text>
</comment>
<gene>
    <name evidence="2" type="ORF">HF325_001167</name>
</gene>
<protein>
    <submittedName>
        <fullName evidence="2">Uncharacterized protein</fullName>
    </submittedName>
</protein>
<sequence>MGINIDEEEFHQGDDMLVKRAFRQLLNKLRMDTQRKPIAQILGLKEVSAKKFTSLLLSDDEADNHVAAKPRSTARVTKRQGKAKSKEVVDSEESDYEEVVHLRAARNGKPPEKVEVSDSDDSFVASDEEPARNSKTSGRARKVTKAKPAARKAAPKKK</sequence>
<feature type="region of interest" description="Disordered" evidence="1">
    <location>
        <begin position="60"/>
        <end position="158"/>
    </location>
</feature>
<evidence type="ECO:0000256" key="1">
    <source>
        <dbReference type="SAM" id="MobiDB-lite"/>
    </source>
</evidence>
<evidence type="ECO:0000313" key="2">
    <source>
        <dbReference type="EMBL" id="KAF8003719.1"/>
    </source>
</evidence>
<organism evidence="2 3">
    <name type="scientific">Metschnikowia pulcherrima</name>
    <dbReference type="NCBI Taxonomy" id="27326"/>
    <lineage>
        <taxon>Eukaryota</taxon>
        <taxon>Fungi</taxon>
        <taxon>Dikarya</taxon>
        <taxon>Ascomycota</taxon>
        <taxon>Saccharomycotina</taxon>
        <taxon>Pichiomycetes</taxon>
        <taxon>Metschnikowiaceae</taxon>
        <taxon>Metschnikowia</taxon>
    </lineage>
</organism>
<keyword evidence="3" id="KW-1185">Reference proteome</keyword>
<proteinExistence type="predicted"/>
<dbReference type="EMBL" id="JACBPP010000002">
    <property type="protein sequence ID" value="KAF8003719.1"/>
    <property type="molecule type" value="Genomic_DNA"/>
</dbReference>
<accession>A0A8H7LCT3</accession>
<evidence type="ECO:0000313" key="3">
    <source>
        <dbReference type="Proteomes" id="UP000649328"/>
    </source>
</evidence>
<feature type="compositionally biased region" description="Basic residues" evidence="1">
    <location>
        <begin position="138"/>
        <end position="158"/>
    </location>
</feature>
<dbReference type="AlphaFoldDB" id="A0A8H7LCT3"/>
<reference evidence="2" key="1">
    <citation type="submission" date="2020-10" db="EMBL/GenBank/DDBJ databases">
        <title>The Whole-Genome Sequence of Metschnikowia persimmonesis, a Novel Endophytic Yeast Species Isolated from Medicinal Plant Diospyros kaki Thumb.</title>
        <authorList>
            <person name="Rahmat E."/>
            <person name="Kang Y."/>
        </authorList>
    </citation>
    <scope>NUCLEOTIDE SEQUENCE</scope>
    <source>
        <strain evidence="2">KIOM G15050</strain>
    </source>
</reference>
<dbReference type="Proteomes" id="UP000649328">
    <property type="component" value="Unassembled WGS sequence"/>
</dbReference>
<name>A0A8H7LCT3_9ASCO</name>